<dbReference type="Proteomes" id="UP001501358">
    <property type="component" value="Unassembled WGS sequence"/>
</dbReference>
<proteinExistence type="predicted"/>
<dbReference type="SUPFAM" id="SSF51658">
    <property type="entry name" value="Xylose isomerase-like"/>
    <property type="match status" value="1"/>
</dbReference>
<dbReference type="InterPro" id="IPR036237">
    <property type="entry name" value="Xyl_isomerase-like_sf"/>
</dbReference>
<evidence type="ECO:0000313" key="2">
    <source>
        <dbReference type="EMBL" id="GAA2469753.1"/>
    </source>
</evidence>
<comment type="caution">
    <text evidence="2">The sequence shown here is derived from an EMBL/GenBank/DDBJ whole genome shotgun (WGS) entry which is preliminary data.</text>
</comment>
<organism evidence="2 3">
    <name type="scientific">Streptomyces thermolineatus</name>
    <dbReference type="NCBI Taxonomy" id="44033"/>
    <lineage>
        <taxon>Bacteria</taxon>
        <taxon>Bacillati</taxon>
        <taxon>Actinomycetota</taxon>
        <taxon>Actinomycetes</taxon>
        <taxon>Kitasatosporales</taxon>
        <taxon>Streptomycetaceae</taxon>
        <taxon>Streptomyces</taxon>
    </lineage>
</organism>
<name>A0ABN3KTQ9_9ACTN</name>
<dbReference type="Pfam" id="PF01261">
    <property type="entry name" value="AP_endonuc_2"/>
    <property type="match status" value="1"/>
</dbReference>
<reference evidence="2 3" key="1">
    <citation type="journal article" date="2019" name="Int. J. Syst. Evol. Microbiol.">
        <title>The Global Catalogue of Microorganisms (GCM) 10K type strain sequencing project: providing services to taxonomists for standard genome sequencing and annotation.</title>
        <authorList>
            <consortium name="The Broad Institute Genomics Platform"/>
            <consortium name="The Broad Institute Genome Sequencing Center for Infectious Disease"/>
            <person name="Wu L."/>
            <person name="Ma J."/>
        </authorList>
    </citation>
    <scope>NUCLEOTIDE SEQUENCE [LARGE SCALE GENOMIC DNA]</scope>
    <source>
        <strain evidence="2 3">JCM 6307</strain>
    </source>
</reference>
<feature type="domain" description="Xylose isomerase-like TIM barrel" evidence="1">
    <location>
        <begin position="19"/>
        <end position="261"/>
    </location>
</feature>
<sequence>MKFALSTLGLPGTPVDDVLRLAADSGFDGVELHSRPEGPVHPGTGTAERARITARSAEAGLTVLSVAAPVRAAGGDEDGPVIEELGEAVRLAADLGAPYVRVLPGGGALPGNAFPGGGAPPAEEADVVAARRLAAVAPEAADRGVRILLETRGSHPRGADVARITGLVGHRAVGVVWDPAHTRHAGEEPHETLPVLAPHLGYVRVKDSAPDGEAAAAGDAAPPPGGAAVPPLRAAVRALRSHGYDGWLCWEHEQQWHADAPGPGPLAAAARNRLAELADGPAA</sequence>
<keyword evidence="3" id="KW-1185">Reference proteome</keyword>
<protein>
    <submittedName>
        <fullName evidence="2">Sugar phosphate isomerase/epimerase</fullName>
    </submittedName>
</protein>
<keyword evidence="2" id="KW-0413">Isomerase</keyword>
<evidence type="ECO:0000313" key="3">
    <source>
        <dbReference type="Proteomes" id="UP001501358"/>
    </source>
</evidence>
<accession>A0ABN3KTQ9</accession>
<dbReference type="GO" id="GO:0016853">
    <property type="term" value="F:isomerase activity"/>
    <property type="evidence" value="ECO:0007669"/>
    <property type="project" value="UniProtKB-KW"/>
</dbReference>
<dbReference type="InterPro" id="IPR050312">
    <property type="entry name" value="IolE/XylAMocC-like"/>
</dbReference>
<evidence type="ECO:0000259" key="1">
    <source>
        <dbReference type="Pfam" id="PF01261"/>
    </source>
</evidence>
<dbReference type="PANTHER" id="PTHR12110">
    <property type="entry name" value="HYDROXYPYRUVATE ISOMERASE"/>
    <property type="match status" value="1"/>
</dbReference>
<dbReference type="Gene3D" id="3.20.20.150">
    <property type="entry name" value="Divalent-metal-dependent TIM barrel enzymes"/>
    <property type="match status" value="1"/>
</dbReference>
<gene>
    <name evidence="2" type="ORF">GCM10010406_01440</name>
</gene>
<dbReference type="RefSeq" id="WP_344381129.1">
    <property type="nucleotide sequence ID" value="NZ_BAAATA010000001.1"/>
</dbReference>
<dbReference type="InterPro" id="IPR013022">
    <property type="entry name" value="Xyl_isomerase-like_TIM-brl"/>
</dbReference>
<dbReference type="EMBL" id="BAAATA010000001">
    <property type="protein sequence ID" value="GAA2469753.1"/>
    <property type="molecule type" value="Genomic_DNA"/>
</dbReference>